<name>A0A413H1D6_9BACE</name>
<organism evidence="1 2">
    <name type="scientific">Bacteroides stercorirosoris</name>
    <dbReference type="NCBI Taxonomy" id="871324"/>
    <lineage>
        <taxon>Bacteria</taxon>
        <taxon>Pseudomonadati</taxon>
        <taxon>Bacteroidota</taxon>
        <taxon>Bacteroidia</taxon>
        <taxon>Bacteroidales</taxon>
        <taxon>Bacteroidaceae</taxon>
        <taxon>Bacteroides</taxon>
    </lineage>
</organism>
<proteinExistence type="predicted"/>
<comment type="caution">
    <text evidence="1">The sequence shown here is derived from an EMBL/GenBank/DDBJ whole genome shotgun (WGS) entry which is preliminary data.</text>
</comment>
<dbReference type="Proteomes" id="UP000286075">
    <property type="component" value="Unassembled WGS sequence"/>
</dbReference>
<dbReference type="AlphaFoldDB" id="A0A413H1D6"/>
<sequence length="76" mass="8640">MNPQEGNFNEHMRRAATASTEYIRLAHGRASVDEKKARLTLTIDLDEANILPAKVMKEEAGRAANFVEDFRECFGW</sequence>
<evidence type="ECO:0000313" key="1">
    <source>
        <dbReference type="EMBL" id="RGX77242.1"/>
    </source>
</evidence>
<reference evidence="1 2" key="1">
    <citation type="submission" date="2018-08" db="EMBL/GenBank/DDBJ databases">
        <title>A genome reference for cultivated species of the human gut microbiota.</title>
        <authorList>
            <person name="Zou Y."/>
            <person name="Xue W."/>
            <person name="Luo G."/>
        </authorList>
    </citation>
    <scope>NUCLEOTIDE SEQUENCE [LARGE SCALE GENOMIC DNA]</scope>
    <source>
        <strain evidence="1 2">OF03-9BH</strain>
    </source>
</reference>
<dbReference type="OrthoDB" id="1050970at2"/>
<dbReference type="EMBL" id="QSCF01000030">
    <property type="protein sequence ID" value="RGX77242.1"/>
    <property type="molecule type" value="Genomic_DNA"/>
</dbReference>
<accession>A0A413H1D6</accession>
<evidence type="ECO:0000313" key="2">
    <source>
        <dbReference type="Proteomes" id="UP000286075"/>
    </source>
</evidence>
<protein>
    <submittedName>
        <fullName evidence="1">Uncharacterized protein</fullName>
    </submittedName>
</protein>
<gene>
    <name evidence="1" type="ORF">DXA68_16615</name>
</gene>